<proteinExistence type="predicted"/>
<reference evidence="2" key="1">
    <citation type="journal article" date="2014" name="Nat. Commun.">
        <title>The rainbow trout genome provides novel insights into evolution after whole-genome duplication in vertebrates.</title>
        <authorList>
            <person name="Berthelot C."/>
            <person name="Brunet F."/>
            <person name="Chalopin D."/>
            <person name="Juanchich A."/>
            <person name="Bernard M."/>
            <person name="Noel B."/>
            <person name="Bento P."/>
            <person name="Da Silva C."/>
            <person name="Labadie K."/>
            <person name="Alberti A."/>
            <person name="Aury J.M."/>
            <person name="Louis A."/>
            <person name="Dehais P."/>
            <person name="Bardou P."/>
            <person name="Montfort J."/>
            <person name="Klopp C."/>
            <person name="Cabau C."/>
            <person name="Gaspin C."/>
            <person name="Thorgaard G.H."/>
            <person name="Boussaha M."/>
            <person name="Quillet E."/>
            <person name="Guyomard R."/>
            <person name="Galiana D."/>
            <person name="Bobe J."/>
            <person name="Volff J.N."/>
            <person name="Genet C."/>
            <person name="Wincker P."/>
            <person name="Jaillon O."/>
            <person name="Roest Crollius H."/>
            <person name="Guiguen Y."/>
        </authorList>
    </citation>
    <scope>NUCLEOTIDE SEQUENCE [LARGE SCALE GENOMIC DNA]</scope>
</reference>
<dbReference type="STRING" id="8022.A0A060ZIA5"/>
<protein>
    <submittedName>
        <fullName evidence="2">Uncharacterized protein</fullName>
    </submittedName>
</protein>
<dbReference type="Proteomes" id="UP000193380">
    <property type="component" value="Unassembled WGS sequence"/>
</dbReference>
<organism evidence="2 3">
    <name type="scientific">Oncorhynchus mykiss</name>
    <name type="common">Rainbow trout</name>
    <name type="synonym">Salmo gairdneri</name>
    <dbReference type="NCBI Taxonomy" id="8022"/>
    <lineage>
        <taxon>Eukaryota</taxon>
        <taxon>Metazoa</taxon>
        <taxon>Chordata</taxon>
        <taxon>Craniata</taxon>
        <taxon>Vertebrata</taxon>
        <taxon>Euteleostomi</taxon>
        <taxon>Actinopterygii</taxon>
        <taxon>Neopterygii</taxon>
        <taxon>Teleostei</taxon>
        <taxon>Protacanthopterygii</taxon>
        <taxon>Salmoniformes</taxon>
        <taxon>Salmonidae</taxon>
        <taxon>Salmoninae</taxon>
        <taxon>Oncorhynchus</taxon>
    </lineage>
</organism>
<feature type="transmembrane region" description="Helical" evidence="1">
    <location>
        <begin position="20"/>
        <end position="39"/>
    </location>
</feature>
<evidence type="ECO:0000313" key="2">
    <source>
        <dbReference type="EMBL" id="CDR00900.1"/>
    </source>
</evidence>
<name>A0A060ZIA5_ONCMY</name>
<dbReference type="EMBL" id="FR962379">
    <property type="protein sequence ID" value="CDR00900.1"/>
    <property type="molecule type" value="Genomic_DNA"/>
</dbReference>
<keyword evidence="1" id="KW-1133">Transmembrane helix</keyword>
<keyword evidence="1" id="KW-0472">Membrane</keyword>
<accession>A0A060ZIA5</accession>
<evidence type="ECO:0000313" key="3">
    <source>
        <dbReference type="Proteomes" id="UP000193380"/>
    </source>
</evidence>
<evidence type="ECO:0000256" key="1">
    <source>
        <dbReference type="SAM" id="Phobius"/>
    </source>
</evidence>
<reference evidence="2" key="2">
    <citation type="submission" date="2014-03" db="EMBL/GenBank/DDBJ databases">
        <authorList>
            <person name="Genoscope - CEA"/>
        </authorList>
    </citation>
    <scope>NUCLEOTIDE SEQUENCE</scope>
</reference>
<sequence length="75" mass="8692">MALSVRSWVANEGGKHLVLVLWLGANTLLFMRTFLLYYCGQQYHYLHQMLGVRRQSSSLLLYCDHRTECMAGIIN</sequence>
<gene>
    <name evidence="2" type="ORF">GSONMT00056224001</name>
</gene>
<keyword evidence="1" id="KW-0812">Transmembrane</keyword>
<dbReference type="AlphaFoldDB" id="A0A060ZIA5"/>
<dbReference type="PaxDb" id="8022-A0A060ZIA5"/>